<comment type="similarity">
    <text evidence="1">Belongs to the menorin family.</text>
</comment>
<comment type="caution">
    <text evidence="4">The sequence shown here is derived from an EMBL/GenBank/DDBJ whole genome shotgun (WGS) entry which is preliminary data.</text>
</comment>
<name>A0A9P0GVF0_9CUCU</name>
<dbReference type="InterPro" id="IPR019356">
    <property type="entry name" value="Menorin_dom"/>
</dbReference>
<organism evidence="4 5">
    <name type="scientific">Ceutorhynchus assimilis</name>
    <name type="common">cabbage seed weevil</name>
    <dbReference type="NCBI Taxonomy" id="467358"/>
    <lineage>
        <taxon>Eukaryota</taxon>
        <taxon>Metazoa</taxon>
        <taxon>Ecdysozoa</taxon>
        <taxon>Arthropoda</taxon>
        <taxon>Hexapoda</taxon>
        <taxon>Insecta</taxon>
        <taxon>Pterygota</taxon>
        <taxon>Neoptera</taxon>
        <taxon>Endopterygota</taxon>
        <taxon>Coleoptera</taxon>
        <taxon>Polyphaga</taxon>
        <taxon>Cucujiformia</taxon>
        <taxon>Curculionidae</taxon>
        <taxon>Ceutorhynchinae</taxon>
        <taxon>Ceutorhynchus</taxon>
    </lineage>
</organism>
<feature type="domain" description="Menorin-like" evidence="3">
    <location>
        <begin position="33"/>
        <end position="275"/>
    </location>
</feature>
<evidence type="ECO:0000313" key="5">
    <source>
        <dbReference type="Proteomes" id="UP001152799"/>
    </source>
</evidence>
<sequence length="310" mass="34050">MFFLKYSMILVALWLNSAKGTSMEAFFPNANQNLTKITWAHAVNNQSLLEETLKNDAINMIEADIQVGIINDTKTPIMAHDPNVTSNLTLHSFLQQIKDSNANAVSNSTRKGAKLDFKTIEAFEISIEIVKQFDKGGYPIWINADIIKGPINATAIPVDPTRFLAGANQFSDSILSIGWTTLYGANWTGSYTSEQIQLMINTIHTSNITQEITFPVRGGLAAQSKDLLMNLTGQISGSTLTIWSSEGDNVNVDDLRQLIKAIGLNRTYVDVPEDLLAKLHLEDLSSGCGTSQMTLPIFVVCLVLCLGNFF</sequence>
<dbReference type="PANTHER" id="PTHR21184:SF6">
    <property type="entry name" value="CONSERVED PLASMA MEMBRANE PROTEIN"/>
    <property type="match status" value="1"/>
</dbReference>
<keyword evidence="5" id="KW-1185">Reference proteome</keyword>
<gene>
    <name evidence="4" type="ORF">CEUTPL_LOCUS14511</name>
</gene>
<dbReference type="EMBL" id="CAKJTU040000002">
    <property type="protein sequence ID" value="CAH1183014.1"/>
    <property type="molecule type" value="Genomic_DNA"/>
</dbReference>
<dbReference type="GO" id="GO:0005615">
    <property type="term" value="C:extracellular space"/>
    <property type="evidence" value="ECO:0007669"/>
    <property type="project" value="TreeGrafter"/>
</dbReference>
<dbReference type="Proteomes" id="UP001152799">
    <property type="component" value="Unassembled WGS sequence"/>
</dbReference>
<protein>
    <recommendedName>
        <fullName evidence="3">Menorin-like domain-containing protein</fullName>
    </recommendedName>
</protein>
<feature type="chain" id="PRO_5040123428" description="Menorin-like domain-containing protein" evidence="2">
    <location>
        <begin position="21"/>
        <end position="310"/>
    </location>
</feature>
<evidence type="ECO:0000256" key="2">
    <source>
        <dbReference type="SAM" id="SignalP"/>
    </source>
</evidence>
<dbReference type="AlphaFoldDB" id="A0A9P0GVF0"/>
<reference evidence="4" key="1">
    <citation type="submission" date="2022-01" db="EMBL/GenBank/DDBJ databases">
        <authorList>
            <person name="King R."/>
        </authorList>
    </citation>
    <scope>NUCLEOTIDE SEQUENCE</scope>
</reference>
<dbReference type="OrthoDB" id="413402at2759"/>
<dbReference type="Pfam" id="PF10223">
    <property type="entry name" value="Menorin_N"/>
    <property type="match status" value="1"/>
</dbReference>
<keyword evidence="2" id="KW-0732">Signal</keyword>
<evidence type="ECO:0000259" key="3">
    <source>
        <dbReference type="Pfam" id="PF10223"/>
    </source>
</evidence>
<proteinExistence type="inferred from homology"/>
<dbReference type="PANTHER" id="PTHR21184">
    <property type="entry name" value="MENORIN (DENDRITIC BRANCHING PROTEIN)"/>
    <property type="match status" value="1"/>
</dbReference>
<accession>A0A9P0GVF0</accession>
<evidence type="ECO:0000313" key="4">
    <source>
        <dbReference type="EMBL" id="CAH1183014.1"/>
    </source>
</evidence>
<evidence type="ECO:0000256" key="1">
    <source>
        <dbReference type="ARBA" id="ARBA00044953"/>
    </source>
</evidence>
<feature type="signal peptide" evidence="2">
    <location>
        <begin position="1"/>
        <end position="20"/>
    </location>
</feature>